<name>A0A0P1I949_9RHOB</name>
<dbReference type="RefSeq" id="WP_207383726.1">
    <property type="nucleotide sequence ID" value="NZ_CYUD01000005.1"/>
</dbReference>
<evidence type="ECO:0000313" key="1">
    <source>
        <dbReference type="EMBL" id="CUJ98911.1"/>
    </source>
</evidence>
<proteinExistence type="predicted"/>
<reference evidence="2" key="1">
    <citation type="submission" date="2015-09" db="EMBL/GenBank/DDBJ databases">
        <authorList>
            <person name="Rodrigo-Torres L."/>
            <person name="Arahal D.R."/>
        </authorList>
    </citation>
    <scope>NUCLEOTIDE SEQUENCE [LARGE SCALE GENOMIC DNA]</scope>
    <source>
        <strain evidence="2">CECT 5091</strain>
    </source>
</reference>
<protein>
    <submittedName>
        <fullName evidence="1">Uncharacterized protein</fullName>
    </submittedName>
</protein>
<gene>
    <name evidence="1" type="ORF">RUE5091_01981</name>
</gene>
<dbReference type="AlphaFoldDB" id="A0A0P1I949"/>
<sequence length="45" mass="4759">MIKMAAASEQGYNLLPGMDWGQLISKFTLGALAEKLGETASAETD</sequence>
<keyword evidence="2" id="KW-1185">Reference proteome</keyword>
<dbReference type="Proteomes" id="UP000051260">
    <property type="component" value="Unassembled WGS sequence"/>
</dbReference>
<dbReference type="EMBL" id="CYUD01000005">
    <property type="protein sequence ID" value="CUJ98911.1"/>
    <property type="molecule type" value="Genomic_DNA"/>
</dbReference>
<dbReference type="STRING" id="1715692.RUE5091_01981"/>
<organism evidence="1 2">
    <name type="scientific">Ruegeria denitrificans</name>
    <dbReference type="NCBI Taxonomy" id="1715692"/>
    <lineage>
        <taxon>Bacteria</taxon>
        <taxon>Pseudomonadati</taxon>
        <taxon>Pseudomonadota</taxon>
        <taxon>Alphaproteobacteria</taxon>
        <taxon>Rhodobacterales</taxon>
        <taxon>Roseobacteraceae</taxon>
        <taxon>Ruegeria</taxon>
    </lineage>
</organism>
<evidence type="ECO:0000313" key="2">
    <source>
        <dbReference type="Proteomes" id="UP000051260"/>
    </source>
</evidence>
<accession>A0A0P1I949</accession>